<comment type="caution">
    <text evidence="2">The sequence shown here is derived from an EMBL/GenBank/DDBJ whole genome shotgun (WGS) entry which is preliminary data.</text>
</comment>
<evidence type="ECO:0000256" key="1">
    <source>
        <dbReference type="SAM" id="SignalP"/>
    </source>
</evidence>
<accession>A0A430A8K5</accession>
<dbReference type="PROSITE" id="PS51257">
    <property type="entry name" value="PROKAR_LIPOPROTEIN"/>
    <property type="match status" value="1"/>
</dbReference>
<gene>
    <name evidence="2" type="ORF">CBF31_06730</name>
</gene>
<dbReference type="Proteomes" id="UP000287101">
    <property type="component" value="Unassembled WGS sequence"/>
</dbReference>
<dbReference type="AlphaFoldDB" id="A0A430A8K5"/>
<feature type="signal peptide" evidence="1">
    <location>
        <begin position="1"/>
        <end position="19"/>
    </location>
</feature>
<organism evidence="2 3">
    <name type="scientific">Vagococcus fessus</name>
    <dbReference type="NCBI Taxonomy" id="120370"/>
    <lineage>
        <taxon>Bacteria</taxon>
        <taxon>Bacillati</taxon>
        <taxon>Bacillota</taxon>
        <taxon>Bacilli</taxon>
        <taxon>Lactobacillales</taxon>
        <taxon>Enterococcaceae</taxon>
        <taxon>Vagococcus</taxon>
    </lineage>
</organism>
<dbReference type="RefSeq" id="WP_126831611.1">
    <property type="nucleotide sequence ID" value="NZ_CBCRYB010000001.1"/>
</dbReference>
<evidence type="ECO:0000313" key="3">
    <source>
        <dbReference type="Proteomes" id="UP000287101"/>
    </source>
</evidence>
<proteinExistence type="predicted"/>
<reference evidence="2 3" key="1">
    <citation type="submission" date="2017-05" db="EMBL/GenBank/DDBJ databases">
        <title>Vagococcus spp. assemblies.</title>
        <authorList>
            <person name="Gulvik C.A."/>
        </authorList>
    </citation>
    <scope>NUCLEOTIDE SEQUENCE [LARGE SCALE GENOMIC DNA]</scope>
    <source>
        <strain evidence="2 3">CCUG 41755</strain>
    </source>
</reference>
<evidence type="ECO:0000313" key="2">
    <source>
        <dbReference type="EMBL" id="RSU03401.1"/>
    </source>
</evidence>
<sequence>MKKYILVIMSIIMVTVLSACTSDATPNDLMENEWHSTINNDGIDLEVQFSFKEDKVKITPELKSIDMDKMPADAKTLGKEFAESMAKTIVSQLKTTADYSLKEGKISIAEESLGIDGRYPIKKEGENMIIESEGQRLVLEPIKK</sequence>
<protein>
    <submittedName>
        <fullName evidence="2">Uncharacterized protein</fullName>
    </submittedName>
</protein>
<name>A0A430A8K5_9ENTE</name>
<dbReference type="EMBL" id="NGJY01000002">
    <property type="protein sequence ID" value="RSU03401.1"/>
    <property type="molecule type" value="Genomic_DNA"/>
</dbReference>
<keyword evidence="3" id="KW-1185">Reference proteome</keyword>
<keyword evidence="1" id="KW-0732">Signal</keyword>
<feature type="chain" id="PRO_5039650888" evidence="1">
    <location>
        <begin position="20"/>
        <end position="144"/>
    </location>
</feature>